<keyword evidence="2" id="KW-0238">DNA-binding</keyword>
<dbReference type="Pfam" id="PF00356">
    <property type="entry name" value="LacI"/>
    <property type="match status" value="1"/>
</dbReference>
<dbReference type="PANTHER" id="PTHR30146">
    <property type="entry name" value="LACI-RELATED TRANSCRIPTIONAL REPRESSOR"/>
    <property type="match status" value="1"/>
</dbReference>
<dbReference type="PROSITE" id="PS00356">
    <property type="entry name" value="HTH_LACI_1"/>
    <property type="match status" value="1"/>
</dbReference>
<dbReference type="AlphaFoldDB" id="A0A1G9FN98"/>
<keyword evidence="3" id="KW-0804">Transcription</keyword>
<organism evidence="5 6">
    <name type="scientific">Glycomyces sambucus</name>
    <dbReference type="NCBI Taxonomy" id="380244"/>
    <lineage>
        <taxon>Bacteria</taxon>
        <taxon>Bacillati</taxon>
        <taxon>Actinomycetota</taxon>
        <taxon>Actinomycetes</taxon>
        <taxon>Glycomycetales</taxon>
        <taxon>Glycomycetaceae</taxon>
        <taxon>Glycomyces</taxon>
    </lineage>
</organism>
<dbReference type="Pfam" id="PF13377">
    <property type="entry name" value="Peripla_BP_3"/>
    <property type="match status" value="1"/>
</dbReference>
<gene>
    <name evidence="5" type="ORF">SAMN05216298_1918</name>
</gene>
<proteinExistence type="predicted"/>
<evidence type="ECO:0000259" key="4">
    <source>
        <dbReference type="PROSITE" id="PS50932"/>
    </source>
</evidence>
<name>A0A1G9FN98_9ACTN</name>
<sequence>MTRVDGQDDRRAPTIKDVAALAEVGIKTVSRVLNDEPGVSPGTKDRVRRAVESLGYRRNTIASSIRRRDRRTASIGLVVEDLANPFASSVTRAIQDYAAERAHLVLVGSSDGDPARERTLVQEFGSRLVDGLIIVPSGADQSYLDYERAHGVPVVFVDRPGRRFKADTVVSDNAAGTAAAVRHLAARGHERIAFLGDRQSVYTAAQRLAGFRSAMEELRGEADRRYVRTGLRDSVQAHAAALEVCGLDPAPTALVCGNNLVTIGAVHALQELGARDRVACIAFDDIELADLLRPALTVVAQDTAALGASAARMLFERLDAPGAPYRRTTVAVRLVPRESGEIPASA</sequence>
<evidence type="ECO:0000256" key="3">
    <source>
        <dbReference type="ARBA" id="ARBA00023163"/>
    </source>
</evidence>
<evidence type="ECO:0000313" key="6">
    <source>
        <dbReference type="Proteomes" id="UP000198662"/>
    </source>
</evidence>
<evidence type="ECO:0000256" key="2">
    <source>
        <dbReference type="ARBA" id="ARBA00023125"/>
    </source>
</evidence>
<dbReference type="CDD" id="cd06267">
    <property type="entry name" value="PBP1_LacI_sugar_binding-like"/>
    <property type="match status" value="1"/>
</dbReference>
<dbReference type="STRING" id="380244.SAMN05216298_1918"/>
<dbReference type="Gene3D" id="1.10.260.40">
    <property type="entry name" value="lambda repressor-like DNA-binding domains"/>
    <property type="match status" value="1"/>
</dbReference>
<dbReference type="InterPro" id="IPR028082">
    <property type="entry name" value="Peripla_BP_I"/>
</dbReference>
<evidence type="ECO:0000256" key="1">
    <source>
        <dbReference type="ARBA" id="ARBA00023015"/>
    </source>
</evidence>
<reference evidence="6" key="1">
    <citation type="submission" date="2016-10" db="EMBL/GenBank/DDBJ databases">
        <authorList>
            <person name="Varghese N."/>
            <person name="Submissions S."/>
        </authorList>
    </citation>
    <scope>NUCLEOTIDE SEQUENCE [LARGE SCALE GENOMIC DNA]</scope>
    <source>
        <strain evidence="6">CGMCC 4.3147</strain>
    </source>
</reference>
<dbReference type="OrthoDB" id="3595338at2"/>
<dbReference type="RefSeq" id="WP_091046707.1">
    <property type="nucleotide sequence ID" value="NZ_FNGF01000002.1"/>
</dbReference>
<dbReference type="PROSITE" id="PS50932">
    <property type="entry name" value="HTH_LACI_2"/>
    <property type="match status" value="1"/>
</dbReference>
<feature type="domain" description="HTH lacI-type" evidence="4">
    <location>
        <begin position="13"/>
        <end position="67"/>
    </location>
</feature>
<evidence type="ECO:0000313" key="5">
    <source>
        <dbReference type="EMBL" id="SDK89864.1"/>
    </source>
</evidence>
<dbReference type="EMBL" id="FNGF01000002">
    <property type="protein sequence ID" value="SDK89864.1"/>
    <property type="molecule type" value="Genomic_DNA"/>
</dbReference>
<dbReference type="Gene3D" id="3.40.50.2300">
    <property type="match status" value="2"/>
</dbReference>
<dbReference type="SUPFAM" id="SSF53822">
    <property type="entry name" value="Periplasmic binding protein-like I"/>
    <property type="match status" value="1"/>
</dbReference>
<dbReference type="InterPro" id="IPR046335">
    <property type="entry name" value="LacI/GalR-like_sensor"/>
</dbReference>
<dbReference type="SUPFAM" id="SSF47413">
    <property type="entry name" value="lambda repressor-like DNA-binding domains"/>
    <property type="match status" value="1"/>
</dbReference>
<dbReference type="InterPro" id="IPR000843">
    <property type="entry name" value="HTH_LacI"/>
</dbReference>
<dbReference type="InterPro" id="IPR010982">
    <property type="entry name" value="Lambda_DNA-bd_dom_sf"/>
</dbReference>
<dbReference type="GO" id="GO:0003700">
    <property type="term" value="F:DNA-binding transcription factor activity"/>
    <property type="evidence" value="ECO:0007669"/>
    <property type="project" value="TreeGrafter"/>
</dbReference>
<dbReference type="Proteomes" id="UP000198662">
    <property type="component" value="Unassembled WGS sequence"/>
</dbReference>
<dbReference type="SMART" id="SM00354">
    <property type="entry name" value="HTH_LACI"/>
    <property type="match status" value="1"/>
</dbReference>
<dbReference type="PANTHER" id="PTHR30146:SF109">
    <property type="entry name" value="HTH-TYPE TRANSCRIPTIONAL REGULATOR GALS"/>
    <property type="match status" value="1"/>
</dbReference>
<dbReference type="GO" id="GO:0000976">
    <property type="term" value="F:transcription cis-regulatory region binding"/>
    <property type="evidence" value="ECO:0007669"/>
    <property type="project" value="TreeGrafter"/>
</dbReference>
<dbReference type="CDD" id="cd01392">
    <property type="entry name" value="HTH_LacI"/>
    <property type="match status" value="1"/>
</dbReference>
<protein>
    <submittedName>
        <fullName evidence="5">Transcriptional regulator, LacI family</fullName>
    </submittedName>
</protein>
<keyword evidence="6" id="KW-1185">Reference proteome</keyword>
<accession>A0A1G9FN98</accession>
<keyword evidence="1" id="KW-0805">Transcription regulation</keyword>